<dbReference type="Pfam" id="PF03466">
    <property type="entry name" value="LysR_substrate"/>
    <property type="match status" value="1"/>
</dbReference>
<dbReference type="PROSITE" id="PS50931">
    <property type="entry name" value="HTH_LYSR"/>
    <property type="match status" value="1"/>
</dbReference>
<dbReference type="PANTHER" id="PTHR30537">
    <property type="entry name" value="HTH-TYPE TRANSCRIPTIONAL REGULATOR"/>
    <property type="match status" value="1"/>
</dbReference>
<sequence length="310" mass="33640">MDRLATLDLFVRIVDRGSFTAAAADCGVSRPVATAAVRALEQRLGTRLLHRSTRHVRPTEEGAAYYRRCVAILADLEDADRSASGAVAGLLRADVIGRLARMLLLPALPDFLARHPALTVHLGEGERFVDLVREGVDCVVRAGNLLDSDMIVRPLGVMEEVTVASPAYLSRHGTPASPDDLEGHQMIGFVSSRTGQPLPLEFTRGEKVIEISLPARLLVGGVDTYAEAARLGFGLVQVPRYGLANDLANGALVEVLPDFPPMPTPVSVLYPSSRQLSPRVRVFVDWLVEIIGSRLRRNADERPYPGAKAR</sequence>
<proteinExistence type="inferred from homology"/>
<dbReference type="PANTHER" id="PTHR30537:SF72">
    <property type="entry name" value="LYSR FAMILY TRANSCRIPTIONAL REGULATOR"/>
    <property type="match status" value="1"/>
</dbReference>
<dbReference type="InterPro" id="IPR058163">
    <property type="entry name" value="LysR-type_TF_proteobact-type"/>
</dbReference>
<dbReference type="GO" id="GO:0006351">
    <property type="term" value="P:DNA-templated transcription"/>
    <property type="evidence" value="ECO:0007669"/>
    <property type="project" value="TreeGrafter"/>
</dbReference>
<name>A0A0U5BD25_9PROT</name>
<reference evidence="7" key="1">
    <citation type="submission" date="2014-09" db="EMBL/GenBank/DDBJ databases">
        <authorList>
            <person name="Illeghems K.G."/>
        </authorList>
    </citation>
    <scope>NUCLEOTIDE SEQUENCE [LARGE SCALE GENOMIC DNA]</scope>
    <source>
        <strain evidence="7">108B</strain>
    </source>
</reference>
<dbReference type="InterPro" id="IPR005119">
    <property type="entry name" value="LysR_subst-bd"/>
</dbReference>
<feature type="domain" description="HTH lysR-type" evidence="5">
    <location>
        <begin position="1"/>
        <end position="59"/>
    </location>
</feature>
<comment type="similarity">
    <text evidence="1">Belongs to the LysR transcriptional regulatory family.</text>
</comment>
<dbReference type="KEGG" id="asz:ASN_3209"/>
<dbReference type="SUPFAM" id="SSF53850">
    <property type="entry name" value="Periplasmic binding protein-like II"/>
    <property type="match status" value="1"/>
</dbReference>
<dbReference type="Gene3D" id="1.10.10.10">
    <property type="entry name" value="Winged helix-like DNA-binding domain superfamily/Winged helix DNA-binding domain"/>
    <property type="match status" value="1"/>
</dbReference>
<organism evidence="6 7">
    <name type="scientific">Acetobacter senegalensis</name>
    <dbReference type="NCBI Taxonomy" id="446692"/>
    <lineage>
        <taxon>Bacteria</taxon>
        <taxon>Pseudomonadati</taxon>
        <taxon>Pseudomonadota</taxon>
        <taxon>Alphaproteobacteria</taxon>
        <taxon>Acetobacterales</taxon>
        <taxon>Acetobacteraceae</taxon>
        <taxon>Acetobacter</taxon>
    </lineage>
</organism>
<evidence type="ECO:0000313" key="6">
    <source>
        <dbReference type="EMBL" id="CEF42451.1"/>
    </source>
</evidence>
<keyword evidence="2" id="KW-0805">Transcription regulation</keyword>
<evidence type="ECO:0000256" key="4">
    <source>
        <dbReference type="ARBA" id="ARBA00023163"/>
    </source>
</evidence>
<dbReference type="Pfam" id="PF00126">
    <property type="entry name" value="HTH_1"/>
    <property type="match status" value="1"/>
</dbReference>
<dbReference type="InterPro" id="IPR036388">
    <property type="entry name" value="WH-like_DNA-bd_sf"/>
</dbReference>
<dbReference type="FunFam" id="1.10.10.10:FF:000001">
    <property type="entry name" value="LysR family transcriptional regulator"/>
    <property type="match status" value="1"/>
</dbReference>
<evidence type="ECO:0000256" key="2">
    <source>
        <dbReference type="ARBA" id="ARBA00023015"/>
    </source>
</evidence>
<evidence type="ECO:0000256" key="1">
    <source>
        <dbReference type="ARBA" id="ARBA00009437"/>
    </source>
</evidence>
<keyword evidence="4" id="KW-0804">Transcription</keyword>
<dbReference type="Proteomes" id="UP000056109">
    <property type="component" value="Chromosome I"/>
</dbReference>
<dbReference type="RefSeq" id="WP_058988627.1">
    <property type="nucleotide sequence ID" value="NZ_LN606600.1"/>
</dbReference>
<dbReference type="AlphaFoldDB" id="A0A0U5BD25"/>
<evidence type="ECO:0000259" key="5">
    <source>
        <dbReference type="PROSITE" id="PS50931"/>
    </source>
</evidence>
<keyword evidence="3" id="KW-0238">DNA-binding</keyword>
<dbReference type="GO" id="GO:0003700">
    <property type="term" value="F:DNA-binding transcription factor activity"/>
    <property type="evidence" value="ECO:0007669"/>
    <property type="project" value="InterPro"/>
</dbReference>
<evidence type="ECO:0000313" key="7">
    <source>
        <dbReference type="Proteomes" id="UP000056109"/>
    </source>
</evidence>
<dbReference type="PATRIC" id="fig|446692.3.peg.3389"/>
<keyword evidence="7" id="KW-1185">Reference proteome</keyword>
<gene>
    <name evidence="6" type="ORF">ASN_3209</name>
</gene>
<protein>
    <submittedName>
        <fullName evidence="6">Transcriptional regulator, LysR family</fullName>
    </submittedName>
</protein>
<dbReference type="InterPro" id="IPR036390">
    <property type="entry name" value="WH_DNA-bd_sf"/>
</dbReference>
<dbReference type="GO" id="GO:0043565">
    <property type="term" value="F:sequence-specific DNA binding"/>
    <property type="evidence" value="ECO:0007669"/>
    <property type="project" value="TreeGrafter"/>
</dbReference>
<dbReference type="GeneID" id="34784163"/>
<dbReference type="InterPro" id="IPR000847">
    <property type="entry name" value="LysR_HTH_N"/>
</dbReference>
<dbReference type="EMBL" id="LN606600">
    <property type="protein sequence ID" value="CEF42451.1"/>
    <property type="molecule type" value="Genomic_DNA"/>
</dbReference>
<dbReference type="Gene3D" id="3.40.190.290">
    <property type="match status" value="1"/>
</dbReference>
<dbReference type="CDD" id="cd08472">
    <property type="entry name" value="PBP2_CrgA_like_3"/>
    <property type="match status" value="1"/>
</dbReference>
<accession>A0A0U5BD25</accession>
<evidence type="ECO:0000256" key="3">
    <source>
        <dbReference type="ARBA" id="ARBA00023125"/>
    </source>
</evidence>
<dbReference type="SUPFAM" id="SSF46785">
    <property type="entry name" value="Winged helix' DNA-binding domain"/>
    <property type="match status" value="1"/>
</dbReference>